<gene>
    <name evidence="1" type="ORF">EA58_12095</name>
</gene>
<reference evidence="1 2" key="1">
    <citation type="submission" date="2014-04" db="EMBL/GenBank/DDBJ databases">
        <title>Draft genome sequence of Photobacterium halotolerans S2753: a solonamide, ngercheumicin and holomycin producer.</title>
        <authorList>
            <person name="Machado H.R."/>
            <person name="Gram L."/>
        </authorList>
    </citation>
    <scope>NUCLEOTIDE SEQUENCE [LARGE SCALE GENOMIC DNA]</scope>
    <source>
        <strain evidence="1 2">S2753</strain>
    </source>
</reference>
<proteinExistence type="predicted"/>
<dbReference type="AlphaFoldDB" id="A0A066RLI3"/>
<sequence>MFFSWLSRWDFKNSLSEFSEMMYFLNNPINVSRMTHSGAELFLIAQIASPTERKEHLYDAATQCKKINEGIISPEKLLPHTVQGIINPPSKPA</sequence>
<dbReference type="RefSeq" id="WP_036752748.1">
    <property type="nucleotide sequence ID" value="NZ_JAGSGC010000010.1"/>
</dbReference>
<dbReference type="Proteomes" id="UP000027192">
    <property type="component" value="Unassembled WGS sequence"/>
</dbReference>
<organism evidence="1 2">
    <name type="scientific">Photobacterium galatheae</name>
    <dbReference type="NCBI Taxonomy" id="1654360"/>
    <lineage>
        <taxon>Bacteria</taxon>
        <taxon>Pseudomonadati</taxon>
        <taxon>Pseudomonadota</taxon>
        <taxon>Gammaproteobacteria</taxon>
        <taxon>Vibrionales</taxon>
        <taxon>Vibrionaceae</taxon>
        <taxon>Photobacterium</taxon>
    </lineage>
</organism>
<evidence type="ECO:0000313" key="2">
    <source>
        <dbReference type="Proteomes" id="UP000027192"/>
    </source>
</evidence>
<comment type="caution">
    <text evidence="1">The sequence shown here is derived from an EMBL/GenBank/DDBJ whole genome shotgun (WGS) entry which is preliminary data.</text>
</comment>
<dbReference type="EMBL" id="JMIB01000023">
    <property type="protein sequence ID" value="KDM91305.1"/>
    <property type="molecule type" value="Genomic_DNA"/>
</dbReference>
<evidence type="ECO:0000313" key="1">
    <source>
        <dbReference type="EMBL" id="KDM91305.1"/>
    </source>
</evidence>
<protein>
    <submittedName>
        <fullName evidence="1">Uncharacterized protein</fullName>
    </submittedName>
</protein>
<name>A0A066RLI3_9GAMM</name>
<keyword evidence="2" id="KW-1185">Reference proteome</keyword>
<accession>A0A066RLI3</accession>